<accession>A0ABT0UJ62</accession>
<gene>
    <name evidence="2" type="ORF">NBG84_10280</name>
</gene>
<reference evidence="2" key="1">
    <citation type="submission" date="2022-06" db="EMBL/GenBank/DDBJ databases">
        <title>Genome public.</title>
        <authorList>
            <person name="Sun Q."/>
        </authorList>
    </citation>
    <scope>NUCLEOTIDE SEQUENCE</scope>
    <source>
        <strain evidence="2">CWNU-1</strain>
    </source>
</reference>
<keyword evidence="3" id="KW-1185">Reference proteome</keyword>
<keyword evidence="1" id="KW-0812">Transmembrane</keyword>
<sequence length="98" mass="10682">MDPYFGTAVGLAALLFALCGVAALGWGWLPPWQRRHIARPRLFGWAQLTIAAAFVIQLVGGLLLDDWGTRSSVTMPGAVVALFGLVMMMVAQREPRTR</sequence>
<feature type="transmembrane region" description="Helical" evidence="1">
    <location>
        <begin position="6"/>
        <end position="30"/>
    </location>
</feature>
<dbReference type="RefSeq" id="WP_250919017.1">
    <property type="nucleotide sequence ID" value="NZ_JAMQAW010000008.1"/>
</dbReference>
<evidence type="ECO:0008006" key="4">
    <source>
        <dbReference type="Google" id="ProtNLM"/>
    </source>
</evidence>
<organism evidence="2 3">
    <name type="scientific">Streptomyces albipurpureus</name>
    <dbReference type="NCBI Taxonomy" id="2897419"/>
    <lineage>
        <taxon>Bacteria</taxon>
        <taxon>Bacillati</taxon>
        <taxon>Actinomycetota</taxon>
        <taxon>Actinomycetes</taxon>
        <taxon>Kitasatosporales</taxon>
        <taxon>Streptomycetaceae</taxon>
        <taxon>Streptomyces</taxon>
    </lineage>
</organism>
<name>A0ABT0UJ62_9ACTN</name>
<keyword evidence="1" id="KW-0472">Membrane</keyword>
<dbReference type="Proteomes" id="UP001431429">
    <property type="component" value="Unassembled WGS sequence"/>
</dbReference>
<keyword evidence="1" id="KW-1133">Transmembrane helix</keyword>
<evidence type="ECO:0000313" key="2">
    <source>
        <dbReference type="EMBL" id="MCM2388677.1"/>
    </source>
</evidence>
<feature type="transmembrane region" description="Helical" evidence="1">
    <location>
        <begin position="42"/>
        <end position="64"/>
    </location>
</feature>
<comment type="caution">
    <text evidence="2">The sequence shown here is derived from an EMBL/GenBank/DDBJ whole genome shotgun (WGS) entry which is preliminary data.</text>
</comment>
<proteinExistence type="predicted"/>
<feature type="transmembrane region" description="Helical" evidence="1">
    <location>
        <begin position="70"/>
        <end position="91"/>
    </location>
</feature>
<evidence type="ECO:0000313" key="3">
    <source>
        <dbReference type="Proteomes" id="UP001431429"/>
    </source>
</evidence>
<dbReference type="EMBL" id="JAMQAW010000008">
    <property type="protein sequence ID" value="MCM2388677.1"/>
    <property type="molecule type" value="Genomic_DNA"/>
</dbReference>
<evidence type="ECO:0000256" key="1">
    <source>
        <dbReference type="SAM" id="Phobius"/>
    </source>
</evidence>
<protein>
    <recommendedName>
        <fullName evidence="4">Integral membrane protein</fullName>
    </recommendedName>
</protein>